<dbReference type="PANTHER" id="PTHR30203:SF24">
    <property type="entry name" value="BLR4935 PROTEIN"/>
    <property type="match status" value="1"/>
</dbReference>
<dbReference type="GO" id="GO:0015562">
    <property type="term" value="F:efflux transmembrane transporter activity"/>
    <property type="evidence" value="ECO:0007669"/>
    <property type="project" value="InterPro"/>
</dbReference>
<organism evidence="4 5">
    <name type="scientific">Rhodothalassium salexigens DSM 2132</name>
    <dbReference type="NCBI Taxonomy" id="1188247"/>
    <lineage>
        <taxon>Bacteria</taxon>
        <taxon>Pseudomonadati</taxon>
        <taxon>Pseudomonadota</taxon>
        <taxon>Alphaproteobacteria</taxon>
        <taxon>Rhodothalassiales</taxon>
        <taxon>Rhodothalassiaceae</taxon>
        <taxon>Rhodothalassium</taxon>
    </lineage>
</organism>
<feature type="region of interest" description="Disordered" evidence="2">
    <location>
        <begin position="1"/>
        <end position="27"/>
    </location>
</feature>
<dbReference type="InParanoid" id="A0A4R2PTW9"/>
<dbReference type="Gene3D" id="1.20.1600.10">
    <property type="entry name" value="Outer membrane efflux proteins (OEP)"/>
    <property type="match status" value="1"/>
</dbReference>
<keyword evidence="5" id="KW-1185">Reference proteome</keyword>
<dbReference type="AlphaFoldDB" id="A0A4R2PTW9"/>
<dbReference type="InterPro" id="IPR010131">
    <property type="entry name" value="MdtP/NodT-like"/>
</dbReference>
<gene>
    <name evidence="4" type="ORF">EV659_101382</name>
</gene>
<name>A0A4R2PTW9_RHOSA</name>
<proteinExistence type="inferred from homology"/>
<evidence type="ECO:0000256" key="2">
    <source>
        <dbReference type="SAM" id="MobiDB-lite"/>
    </source>
</evidence>
<protein>
    <submittedName>
        <fullName evidence="4">Outer membrane protein TolC</fullName>
    </submittedName>
</protein>
<evidence type="ECO:0000256" key="1">
    <source>
        <dbReference type="ARBA" id="ARBA00007613"/>
    </source>
</evidence>
<reference evidence="4 5" key="1">
    <citation type="submission" date="2019-03" db="EMBL/GenBank/DDBJ databases">
        <title>Genomic Encyclopedia of Type Strains, Phase IV (KMG-IV): sequencing the most valuable type-strain genomes for metagenomic binning, comparative biology and taxonomic classification.</title>
        <authorList>
            <person name="Goeker M."/>
        </authorList>
    </citation>
    <scope>NUCLEOTIDE SEQUENCE [LARGE SCALE GENOMIC DNA]</scope>
    <source>
        <strain evidence="4 5">DSM 2132</strain>
    </source>
</reference>
<feature type="compositionally biased region" description="Low complexity" evidence="2">
    <location>
        <begin position="1"/>
        <end position="12"/>
    </location>
</feature>
<evidence type="ECO:0000256" key="3">
    <source>
        <dbReference type="SAM" id="SignalP"/>
    </source>
</evidence>
<feature type="region of interest" description="Disordered" evidence="2">
    <location>
        <begin position="457"/>
        <end position="487"/>
    </location>
</feature>
<dbReference type="EMBL" id="SLXO01000001">
    <property type="protein sequence ID" value="TCP38478.1"/>
    <property type="molecule type" value="Genomic_DNA"/>
</dbReference>
<keyword evidence="3" id="KW-0732">Signal</keyword>
<feature type="compositionally biased region" description="Basic and acidic residues" evidence="2">
    <location>
        <begin position="465"/>
        <end position="487"/>
    </location>
</feature>
<accession>A0A4R2PTW9</accession>
<comment type="caution">
    <text evidence="4">The sequence shown here is derived from an EMBL/GenBank/DDBJ whole genome shotgun (WGS) entry which is preliminary data.</text>
</comment>
<evidence type="ECO:0000313" key="4">
    <source>
        <dbReference type="EMBL" id="TCP38478.1"/>
    </source>
</evidence>
<dbReference type="SUPFAM" id="SSF56954">
    <property type="entry name" value="Outer membrane efflux proteins (OEP)"/>
    <property type="match status" value="1"/>
</dbReference>
<dbReference type="PANTHER" id="PTHR30203">
    <property type="entry name" value="OUTER MEMBRANE CATION EFFLUX PROTEIN"/>
    <property type="match status" value="1"/>
</dbReference>
<sequence length="487" mass="51830">MSVFPPSRARPAGGPPGVDPRRRPGSVRRSLSHSLCLMLLTAPVSAAEVGSGGAVQAPGLLASAEQPPHRLDLAGAVDWALARNFAVRRAAARVEQNRGDARHARRLVPSNPLVTFRSARRKRPGEAATRDMSIQLAQELWIGGQGRVMTRAADARTQAAQGDLDFLRTTTAARTRAAYLRALVAREGVRSAERALTVTADLARYAVRRLDAGKTTVQTVNTAEIARGRAAAQHARAVRNARRAELDLFELLSADPARDLVLTGRLALPDAIEVPSQERLLNAAVRRRGDLAAAGARVAAARADLALSRRQLIPNLTVFGLYGQEEDFDIAGGGLQLRLPIGHRFGGDRDAARARLREQTLARDAQRLAVRGAVLRALTDYRAARAAADAVGRPVLDRAEDNVRRLQTALAAGKVGAPAITAAQDNLLAVRRDYLDALGDLIDAAAALERATGGLIHAAPAAPDNDPHTTPDSAPRKAPAERPGDAR</sequence>
<dbReference type="InterPro" id="IPR003423">
    <property type="entry name" value="OMP_efflux"/>
</dbReference>
<dbReference type="Pfam" id="PF02321">
    <property type="entry name" value="OEP"/>
    <property type="match status" value="2"/>
</dbReference>
<feature type="chain" id="PRO_5020364323" evidence="3">
    <location>
        <begin position="47"/>
        <end position="487"/>
    </location>
</feature>
<comment type="similarity">
    <text evidence="1">Belongs to the outer membrane factor (OMF) (TC 1.B.17) family.</text>
</comment>
<feature type="signal peptide" evidence="3">
    <location>
        <begin position="1"/>
        <end position="46"/>
    </location>
</feature>
<evidence type="ECO:0000313" key="5">
    <source>
        <dbReference type="Proteomes" id="UP000295399"/>
    </source>
</evidence>
<dbReference type="Proteomes" id="UP000295399">
    <property type="component" value="Unassembled WGS sequence"/>
</dbReference>